<dbReference type="Proteomes" id="UP000767947">
    <property type="component" value="Unassembled WGS sequence"/>
</dbReference>
<evidence type="ECO:0000313" key="2">
    <source>
        <dbReference type="Proteomes" id="UP000767947"/>
    </source>
</evidence>
<sequence length="84" mass="8730">TGIISGTPTVLQSATDYEVTATNSGGSVSFVLSIEIIDLAPTLLSYNTPNVFTIDEIITNLQPTVSGENLTFSISPSLPNGLSL</sequence>
<dbReference type="Gene3D" id="2.60.40.10">
    <property type="entry name" value="Immunoglobulins"/>
    <property type="match status" value="1"/>
</dbReference>
<reference evidence="1 2" key="1">
    <citation type="submission" date="2020-02" db="EMBL/GenBank/DDBJ databases">
        <title>Flavobacterium sp. genome.</title>
        <authorList>
            <person name="Jung H.S."/>
            <person name="Baek J.H."/>
            <person name="Jeon C.O."/>
        </authorList>
    </citation>
    <scope>NUCLEOTIDE SEQUENCE [LARGE SCALE GENOMIC DNA]</scope>
    <source>
        <strain evidence="1 2">SE-s27</strain>
    </source>
</reference>
<name>A0ABX1QQN8_9FLAO</name>
<proteinExistence type="predicted"/>
<dbReference type="InterPro" id="IPR013783">
    <property type="entry name" value="Ig-like_fold"/>
</dbReference>
<feature type="non-terminal residue" evidence="1">
    <location>
        <position position="84"/>
    </location>
</feature>
<evidence type="ECO:0000313" key="1">
    <source>
        <dbReference type="EMBL" id="NMH23725.1"/>
    </source>
</evidence>
<organism evidence="1 2">
    <name type="scientific">Flavobacterium solisilvae</name>
    <dbReference type="NCBI Taxonomy" id="1852019"/>
    <lineage>
        <taxon>Bacteria</taxon>
        <taxon>Pseudomonadati</taxon>
        <taxon>Bacteroidota</taxon>
        <taxon>Flavobacteriia</taxon>
        <taxon>Flavobacteriales</taxon>
        <taxon>Flavobacteriaceae</taxon>
        <taxon>Flavobacterium</taxon>
    </lineage>
</organism>
<comment type="caution">
    <text evidence="1">The sequence shown here is derived from an EMBL/GenBank/DDBJ whole genome shotgun (WGS) entry which is preliminary data.</text>
</comment>
<gene>
    <name evidence="1" type="ORF">G6042_00330</name>
</gene>
<protein>
    <submittedName>
        <fullName evidence="1">Uncharacterized protein</fullName>
    </submittedName>
</protein>
<accession>A0ABX1QQN8</accession>
<keyword evidence="2" id="KW-1185">Reference proteome</keyword>
<dbReference type="EMBL" id="JAAMPT010000069">
    <property type="protein sequence ID" value="NMH23725.1"/>
    <property type="molecule type" value="Genomic_DNA"/>
</dbReference>
<dbReference type="RefSeq" id="WP_211161585.1">
    <property type="nucleotide sequence ID" value="NZ_JAAMPT010000069.1"/>
</dbReference>
<feature type="non-terminal residue" evidence="1">
    <location>
        <position position="1"/>
    </location>
</feature>